<comment type="caution">
    <text evidence="4">The sequence shown here is derived from an EMBL/GenBank/DDBJ whole genome shotgun (WGS) entry which is preliminary data.</text>
</comment>
<name>A0A0A2VPY1_BEABA</name>
<dbReference type="Gene3D" id="3.60.130.10">
    <property type="entry name" value="Clavaminate synthase-like"/>
    <property type="match status" value="1"/>
</dbReference>
<evidence type="ECO:0000256" key="2">
    <source>
        <dbReference type="SAM" id="MobiDB-lite"/>
    </source>
</evidence>
<protein>
    <recommendedName>
        <fullName evidence="3">TauD/TfdA-like domain-containing protein</fullName>
    </recommendedName>
</protein>
<dbReference type="AlphaFoldDB" id="A0A0A2VPY1"/>
<feature type="compositionally biased region" description="Low complexity" evidence="2">
    <location>
        <begin position="33"/>
        <end position="53"/>
    </location>
</feature>
<proteinExistence type="predicted"/>
<feature type="domain" description="TauD/TfdA-like" evidence="3">
    <location>
        <begin position="77"/>
        <end position="320"/>
    </location>
</feature>
<dbReference type="eggNOG" id="ENOG502S1E9">
    <property type="taxonomic scope" value="Eukaryota"/>
</dbReference>
<dbReference type="InterPro" id="IPR003819">
    <property type="entry name" value="TauD/TfdA-like"/>
</dbReference>
<dbReference type="STRING" id="1245745.A0A0A2VPY1"/>
<dbReference type="GO" id="GO:0016491">
    <property type="term" value="F:oxidoreductase activity"/>
    <property type="evidence" value="ECO:0007669"/>
    <property type="project" value="UniProtKB-KW"/>
</dbReference>
<dbReference type="InterPro" id="IPR042098">
    <property type="entry name" value="TauD-like_sf"/>
</dbReference>
<dbReference type="HOGENOM" id="CLU_059205_0_0_1"/>
<feature type="region of interest" description="Disordered" evidence="2">
    <location>
        <begin position="29"/>
        <end position="53"/>
    </location>
</feature>
<organism evidence="4 5">
    <name type="scientific">Beauveria bassiana D1-5</name>
    <dbReference type="NCBI Taxonomy" id="1245745"/>
    <lineage>
        <taxon>Eukaryota</taxon>
        <taxon>Fungi</taxon>
        <taxon>Dikarya</taxon>
        <taxon>Ascomycota</taxon>
        <taxon>Pezizomycotina</taxon>
        <taxon>Sordariomycetes</taxon>
        <taxon>Hypocreomycetidae</taxon>
        <taxon>Hypocreales</taxon>
        <taxon>Cordycipitaceae</taxon>
        <taxon>Beauveria</taxon>
    </lineage>
</organism>
<dbReference type="EMBL" id="ANFO01000381">
    <property type="protein sequence ID" value="KGQ09966.1"/>
    <property type="molecule type" value="Genomic_DNA"/>
</dbReference>
<evidence type="ECO:0000259" key="3">
    <source>
        <dbReference type="Pfam" id="PF02668"/>
    </source>
</evidence>
<accession>A0A0A2VPY1</accession>
<keyword evidence="1" id="KW-0560">Oxidoreductase</keyword>
<evidence type="ECO:0000256" key="1">
    <source>
        <dbReference type="ARBA" id="ARBA00023002"/>
    </source>
</evidence>
<reference evidence="4 5" key="1">
    <citation type="submission" date="2012-10" db="EMBL/GenBank/DDBJ databases">
        <title>Genome sequencing and analysis of entomopathogenic fungi Beauveria bassiana D1-5.</title>
        <authorList>
            <person name="Li Q."/>
            <person name="Wang L."/>
            <person name="Zhang Z."/>
            <person name="Wang Q."/>
            <person name="Ren J."/>
            <person name="Wang M."/>
            <person name="Xu W."/>
            <person name="Wang J."/>
            <person name="Lu Y."/>
            <person name="Du Q."/>
            <person name="Sun Z."/>
        </authorList>
    </citation>
    <scope>NUCLEOTIDE SEQUENCE [LARGE SCALE GENOMIC DNA]</scope>
    <source>
        <strain evidence="4 5">D1-5</strain>
    </source>
</reference>
<dbReference type="SUPFAM" id="SSF51197">
    <property type="entry name" value="Clavaminate synthase-like"/>
    <property type="match status" value="1"/>
</dbReference>
<evidence type="ECO:0000313" key="4">
    <source>
        <dbReference type="EMBL" id="KGQ09966.1"/>
    </source>
</evidence>
<dbReference type="OrthoDB" id="2960375at2759"/>
<gene>
    <name evidence="4" type="ORF">BBAD15_g4690</name>
</gene>
<dbReference type="Pfam" id="PF02668">
    <property type="entry name" value="TauD"/>
    <property type="match status" value="1"/>
</dbReference>
<evidence type="ECO:0000313" key="5">
    <source>
        <dbReference type="Proteomes" id="UP000030106"/>
    </source>
</evidence>
<sequence length="341" mass="38466">MRPPSRILGRSCVKRHLGLRFPPFAAQRALHSNNNDNNNNNNNNNNNSVNKNNINANQSLTVTNLLAPELSHSQKPDHVAAVAQRLEQDGILKITLGFPDQESRYLETLIRSLHANHNHRLPISHSATRGWFWDVRPSADNFQTANHQARSETMEEFPWHTDCSYEYPPPRFFALQVLQPDRYGGGTLSVMSVARLSERLDAATLATLMRPEFRIAIPKEFIKDPTARTWIRGSLVVADAQGRPGLIRFREDIVTPLGPAAAAALERLKTALRRLAAQPQSTLHLSAKDLPARSIILIDNRRWLHARNEVTDPDRHLRRVRWDAAPFPGLEEGDTEETLAA</sequence>
<dbReference type="Proteomes" id="UP000030106">
    <property type="component" value="Unassembled WGS sequence"/>
</dbReference>